<dbReference type="InterPro" id="IPR012348">
    <property type="entry name" value="RNR-like"/>
</dbReference>
<organism evidence="12 13">
    <name type="scientific">Bacillus thermozeamaize</name>
    <dbReference type="NCBI Taxonomy" id="230954"/>
    <lineage>
        <taxon>Bacteria</taxon>
        <taxon>Bacillati</taxon>
        <taxon>Bacillota</taxon>
        <taxon>Bacilli</taxon>
        <taxon>Bacillales</taxon>
        <taxon>Bacillaceae</taxon>
        <taxon>Bacillus</taxon>
    </lineage>
</organism>
<dbReference type="SUPFAM" id="SSF47240">
    <property type="entry name" value="Ferritin-like"/>
    <property type="match status" value="1"/>
</dbReference>
<dbReference type="Pfam" id="PF00268">
    <property type="entry name" value="Ribonuc_red_sm"/>
    <property type="match status" value="1"/>
</dbReference>
<evidence type="ECO:0000256" key="1">
    <source>
        <dbReference type="ARBA" id="ARBA00001936"/>
    </source>
</evidence>
<evidence type="ECO:0000256" key="2">
    <source>
        <dbReference type="ARBA" id="ARBA00001962"/>
    </source>
</evidence>
<dbReference type="AlphaFoldDB" id="A0A1Y3PPK8"/>
<proteinExistence type="inferred from homology"/>
<comment type="cofactor">
    <cofactor evidence="1">
        <name>Mn(2+)</name>
        <dbReference type="ChEBI" id="CHEBI:29035"/>
    </cofactor>
</comment>
<evidence type="ECO:0000256" key="5">
    <source>
        <dbReference type="ARBA" id="ARBA00022723"/>
    </source>
</evidence>
<accession>A0A1Y3PPK8</accession>
<comment type="caution">
    <text evidence="12">The sequence shown here is derived from an EMBL/GenBank/DDBJ whole genome shotgun (WGS) entry which is preliminary data.</text>
</comment>
<comment type="cofactor">
    <cofactor evidence="2">
        <name>Fe cation</name>
        <dbReference type="ChEBI" id="CHEBI:24875"/>
    </cofactor>
</comment>
<dbReference type="GO" id="GO:0046872">
    <property type="term" value="F:metal ion binding"/>
    <property type="evidence" value="ECO:0007669"/>
    <property type="project" value="UniProtKB-KW"/>
</dbReference>
<evidence type="ECO:0000256" key="4">
    <source>
        <dbReference type="ARBA" id="ARBA00013559"/>
    </source>
</evidence>
<protein>
    <recommendedName>
        <fullName evidence="4">R2-like ligand binding oxidase</fullName>
    </recommendedName>
    <alternativeName>
        <fullName evidence="10">Ribonucleotide reductase R2 subunit homolog</fullName>
    </alternativeName>
    <alternativeName>
        <fullName evidence="9">Ribonucleotide reductase small subunit homolog</fullName>
    </alternativeName>
</protein>
<dbReference type="Gene3D" id="1.10.620.20">
    <property type="entry name" value="Ribonucleotide Reductase, subunit A"/>
    <property type="match status" value="1"/>
</dbReference>
<evidence type="ECO:0000313" key="13">
    <source>
        <dbReference type="Proteomes" id="UP000196475"/>
    </source>
</evidence>
<evidence type="ECO:0000313" key="12">
    <source>
        <dbReference type="EMBL" id="OUM89312.1"/>
    </source>
</evidence>
<dbReference type="InterPro" id="IPR033908">
    <property type="entry name" value="R2LOX"/>
</dbReference>
<evidence type="ECO:0000256" key="8">
    <source>
        <dbReference type="ARBA" id="ARBA00023211"/>
    </source>
</evidence>
<dbReference type="PANTHER" id="PTHR23409">
    <property type="entry name" value="RIBONUCLEOSIDE-DIPHOSPHATE REDUCTASE SMALL CHAIN"/>
    <property type="match status" value="1"/>
</dbReference>
<dbReference type="InterPro" id="IPR000358">
    <property type="entry name" value="RNR_small_fam"/>
</dbReference>
<evidence type="ECO:0000256" key="6">
    <source>
        <dbReference type="ARBA" id="ARBA00023002"/>
    </source>
</evidence>
<dbReference type="EMBL" id="LZRT01000045">
    <property type="protein sequence ID" value="OUM89312.1"/>
    <property type="molecule type" value="Genomic_DNA"/>
</dbReference>
<comment type="similarity">
    <text evidence="3">Belongs to the ribonucleoside diphosphate reductase small chain family. R2-like ligand binding oxidase subfamily.</text>
</comment>
<evidence type="ECO:0000256" key="3">
    <source>
        <dbReference type="ARBA" id="ARBA00007873"/>
    </source>
</evidence>
<dbReference type="PANTHER" id="PTHR23409:SF36">
    <property type="entry name" value="R2-LIKE LIGAND BINDING OXIDASE"/>
    <property type="match status" value="1"/>
</dbReference>
<dbReference type="GO" id="GO:0016491">
    <property type="term" value="F:oxidoreductase activity"/>
    <property type="evidence" value="ECO:0007669"/>
    <property type="project" value="UniProtKB-KW"/>
</dbReference>
<dbReference type="Proteomes" id="UP000196475">
    <property type="component" value="Unassembled WGS sequence"/>
</dbReference>
<dbReference type="NCBIfam" id="NF006200">
    <property type="entry name" value="PRK08326.1-3"/>
    <property type="match status" value="1"/>
</dbReference>
<reference evidence="13" key="1">
    <citation type="submission" date="2016-06" db="EMBL/GenBank/DDBJ databases">
        <authorList>
            <person name="Nascimento L."/>
            <person name="Pereira R.V."/>
            <person name="Martins L.F."/>
            <person name="Quaggio R.B."/>
            <person name="Silva A.M."/>
            <person name="Setubal J.C."/>
        </authorList>
    </citation>
    <scope>NUCLEOTIDE SEQUENCE [LARGE SCALE GENOMIC DNA]</scope>
</reference>
<keyword evidence="8" id="KW-0464">Manganese</keyword>
<evidence type="ECO:0000256" key="10">
    <source>
        <dbReference type="ARBA" id="ARBA00032636"/>
    </source>
</evidence>
<feature type="coiled-coil region" evidence="11">
    <location>
        <begin position="278"/>
        <end position="306"/>
    </location>
</feature>
<name>A0A1Y3PPK8_9BACI</name>
<gene>
    <name evidence="12" type="ORF">BAA01_03565</name>
</gene>
<evidence type="ECO:0000256" key="7">
    <source>
        <dbReference type="ARBA" id="ARBA00023004"/>
    </source>
</evidence>
<keyword evidence="5" id="KW-0479">Metal-binding</keyword>
<sequence length="311" mass="35768">MQIRELGQSREGYQSSSAKRINWNSPAYRLYEKAKLYGTWNPRDLDFSQDAEDFKRLNEQEREYVLTLVSLFVAGEEAVTLDLVPLLGAVGRRGELEDEMYLTTFLFEEAKHVEFFTRWLDAVGVTEDLNGLHGENYKKIFYEELPKVMDRLVTDASDEALVRASATYNMIVEGTLAETGYYAFRQTLKKNGLMPGLLKGIDYINRDEGRHIGYGTYLISRLVNKDSRNYDVFMDQMNKLFPYAIGLTTERSDENAGVFGMEPGFTTEYAQKQFAIRLSKIERAKKQSMQELVQETNKEFDTLDEEVVSAS</sequence>
<dbReference type="InterPro" id="IPR009078">
    <property type="entry name" value="Ferritin-like_SF"/>
</dbReference>
<dbReference type="GO" id="GO:0009263">
    <property type="term" value="P:deoxyribonucleotide biosynthetic process"/>
    <property type="evidence" value="ECO:0007669"/>
    <property type="project" value="InterPro"/>
</dbReference>
<evidence type="ECO:0000256" key="9">
    <source>
        <dbReference type="ARBA" id="ARBA00031672"/>
    </source>
</evidence>
<evidence type="ECO:0000256" key="11">
    <source>
        <dbReference type="SAM" id="Coils"/>
    </source>
</evidence>
<keyword evidence="6" id="KW-0560">Oxidoreductase</keyword>
<keyword evidence="7" id="KW-0408">Iron</keyword>
<keyword evidence="11" id="KW-0175">Coiled coil</keyword>
<dbReference type="CDD" id="cd07911">
    <property type="entry name" value="RNRR2_Rv0233_like"/>
    <property type="match status" value="1"/>
</dbReference>